<dbReference type="GO" id="GO:0007157">
    <property type="term" value="P:heterophilic cell-cell adhesion via plasma membrane cell adhesion molecules"/>
    <property type="evidence" value="ECO:0007669"/>
    <property type="project" value="TreeGrafter"/>
</dbReference>
<evidence type="ECO:0000256" key="3">
    <source>
        <dbReference type="ARBA" id="ARBA00022737"/>
    </source>
</evidence>
<dbReference type="PANTHER" id="PTHR23277">
    <property type="entry name" value="NECTIN-RELATED"/>
    <property type="match status" value="1"/>
</dbReference>
<dbReference type="GO" id="GO:0005912">
    <property type="term" value="C:adherens junction"/>
    <property type="evidence" value="ECO:0007669"/>
    <property type="project" value="TreeGrafter"/>
</dbReference>
<feature type="domain" description="Ig-like" evidence="8">
    <location>
        <begin position="20"/>
        <end position="131"/>
    </location>
</feature>
<dbReference type="InterPro" id="IPR003599">
    <property type="entry name" value="Ig_sub"/>
</dbReference>
<keyword evidence="2 7" id="KW-0732">Signal</keyword>
<evidence type="ECO:0000313" key="10">
    <source>
        <dbReference type="Proteomes" id="UP000295070"/>
    </source>
</evidence>
<dbReference type="STRING" id="8167.A0A484D8J3"/>
<dbReference type="GO" id="GO:0007156">
    <property type="term" value="P:homophilic cell adhesion via plasma membrane adhesion molecules"/>
    <property type="evidence" value="ECO:0007669"/>
    <property type="project" value="TreeGrafter"/>
</dbReference>
<keyword evidence="10" id="KW-1185">Reference proteome</keyword>
<evidence type="ECO:0000256" key="6">
    <source>
        <dbReference type="ARBA" id="ARBA00023180"/>
    </source>
</evidence>
<dbReference type="InterPro" id="IPR013106">
    <property type="entry name" value="Ig_V-set"/>
</dbReference>
<dbReference type="PANTHER" id="PTHR23277:SF109">
    <property type="entry name" value="POLIOVIRUS RECEPTOR"/>
    <property type="match status" value="1"/>
</dbReference>
<comment type="subcellular location">
    <subcellularLocation>
        <location evidence="1">Membrane</location>
    </subcellularLocation>
</comment>
<accession>A0A484D8J3</accession>
<sequence>MKTCRSPVILLKLICITLLPVLEAQEVKVLPEVTVYLGRDVTLPCQFIPAPQGANVTQVQWDLISPEGEEILIFVFNVKDGLYVNESFKDRVDIAEQSLIIRGVEMRDAGPYTCSIASFPSGSFKGTTNLVVQDTHGPVMDVVRTSVILIDEGVVYSDVKLKPFRDATPPSNEKHTVDDVTYSEVVVGRSHQMR</sequence>
<feature type="signal peptide" evidence="7">
    <location>
        <begin position="1"/>
        <end position="24"/>
    </location>
</feature>
<keyword evidence="3" id="KW-0677">Repeat</keyword>
<dbReference type="Pfam" id="PF07686">
    <property type="entry name" value="V-set"/>
    <property type="match status" value="1"/>
</dbReference>
<keyword evidence="5" id="KW-1015">Disulfide bond</keyword>
<organism evidence="9 10">
    <name type="scientific">Perca flavescens</name>
    <name type="common">American yellow perch</name>
    <name type="synonym">Morone flavescens</name>
    <dbReference type="NCBI Taxonomy" id="8167"/>
    <lineage>
        <taxon>Eukaryota</taxon>
        <taxon>Metazoa</taxon>
        <taxon>Chordata</taxon>
        <taxon>Craniata</taxon>
        <taxon>Vertebrata</taxon>
        <taxon>Euteleostomi</taxon>
        <taxon>Actinopterygii</taxon>
        <taxon>Neopterygii</taxon>
        <taxon>Teleostei</taxon>
        <taxon>Neoteleostei</taxon>
        <taxon>Acanthomorphata</taxon>
        <taxon>Eupercaria</taxon>
        <taxon>Perciformes</taxon>
        <taxon>Percoidei</taxon>
        <taxon>Percidae</taxon>
        <taxon>Percinae</taxon>
        <taxon>Perca</taxon>
    </lineage>
</organism>
<dbReference type="Gene3D" id="2.60.40.10">
    <property type="entry name" value="Immunoglobulins"/>
    <property type="match status" value="1"/>
</dbReference>
<keyword evidence="4" id="KW-0472">Membrane</keyword>
<dbReference type="InterPro" id="IPR036179">
    <property type="entry name" value="Ig-like_dom_sf"/>
</dbReference>
<dbReference type="InterPro" id="IPR007110">
    <property type="entry name" value="Ig-like_dom"/>
</dbReference>
<evidence type="ECO:0000256" key="5">
    <source>
        <dbReference type="ARBA" id="ARBA00023157"/>
    </source>
</evidence>
<dbReference type="GO" id="GO:0016020">
    <property type="term" value="C:membrane"/>
    <property type="evidence" value="ECO:0007669"/>
    <property type="project" value="UniProtKB-SubCell"/>
</dbReference>
<dbReference type="SMART" id="SM00409">
    <property type="entry name" value="IG"/>
    <property type="match status" value="1"/>
</dbReference>
<proteinExistence type="predicted"/>
<dbReference type="SUPFAM" id="SSF48726">
    <property type="entry name" value="Immunoglobulin"/>
    <property type="match status" value="1"/>
</dbReference>
<dbReference type="AlphaFoldDB" id="A0A484D8J3"/>
<evidence type="ECO:0000259" key="8">
    <source>
        <dbReference type="PROSITE" id="PS50835"/>
    </source>
</evidence>
<evidence type="ECO:0000256" key="2">
    <source>
        <dbReference type="ARBA" id="ARBA00022729"/>
    </source>
</evidence>
<dbReference type="InterPro" id="IPR013783">
    <property type="entry name" value="Ig-like_fold"/>
</dbReference>
<dbReference type="InterPro" id="IPR051427">
    <property type="entry name" value="Nectin/Nectin-like"/>
</dbReference>
<comment type="caution">
    <text evidence="9">The sequence shown here is derived from an EMBL/GenBank/DDBJ whole genome shotgun (WGS) entry which is preliminary data.</text>
</comment>
<dbReference type="Proteomes" id="UP000295070">
    <property type="component" value="Chromosome 6"/>
</dbReference>
<evidence type="ECO:0000256" key="1">
    <source>
        <dbReference type="ARBA" id="ARBA00004370"/>
    </source>
</evidence>
<name>A0A484D8J3_PERFV</name>
<reference evidence="9 10" key="1">
    <citation type="submission" date="2019-01" db="EMBL/GenBank/DDBJ databases">
        <title>A chromosome-scale genome assembly of the yellow perch, Perca flavescens.</title>
        <authorList>
            <person name="Feron R."/>
            <person name="Morvezen R."/>
            <person name="Bestin A."/>
            <person name="Haffray P."/>
            <person name="Klopp C."/>
            <person name="Zahm M."/>
            <person name="Cabau C."/>
            <person name="Roques C."/>
            <person name="Donnadieu C."/>
            <person name="Bouchez O."/>
            <person name="Christie M."/>
            <person name="Larson W."/>
            <person name="Guiguen Y."/>
        </authorList>
    </citation>
    <scope>NUCLEOTIDE SEQUENCE [LARGE SCALE GENOMIC DNA]</scope>
    <source>
        <strain evidence="9">YP-PL-M2</strain>
        <tissue evidence="9">Blood</tissue>
    </source>
</reference>
<evidence type="ECO:0000256" key="4">
    <source>
        <dbReference type="ARBA" id="ARBA00023136"/>
    </source>
</evidence>
<evidence type="ECO:0000313" key="9">
    <source>
        <dbReference type="EMBL" id="TDH11583.1"/>
    </source>
</evidence>
<gene>
    <name evidence="9" type="ORF">EPR50_G00062450</name>
</gene>
<evidence type="ECO:0000256" key="7">
    <source>
        <dbReference type="SAM" id="SignalP"/>
    </source>
</evidence>
<keyword evidence="6" id="KW-0325">Glycoprotein</keyword>
<feature type="chain" id="PRO_5019790141" description="Ig-like domain-containing protein" evidence="7">
    <location>
        <begin position="25"/>
        <end position="194"/>
    </location>
</feature>
<dbReference type="PROSITE" id="PS50835">
    <property type="entry name" value="IG_LIKE"/>
    <property type="match status" value="1"/>
</dbReference>
<dbReference type="EMBL" id="SCKG01000006">
    <property type="protein sequence ID" value="TDH11583.1"/>
    <property type="molecule type" value="Genomic_DNA"/>
</dbReference>
<protein>
    <recommendedName>
        <fullName evidence="8">Ig-like domain-containing protein</fullName>
    </recommendedName>
</protein>